<protein>
    <submittedName>
        <fullName evidence="1">Uncharacterized protein</fullName>
    </submittedName>
</protein>
<reference evidence="1" key="1">
    <citation type="journal article" date="2020" name="Stud. Mycol.">
        <title>101 Dothideomycetes genomes: a test case for predicting lifestyles and emergence of pathogens.</title>
        <authorList>
            <person name="Haridas S."/>
            <person name="Albert R."/>
            <person name="Binder M."/>
            <person name="Bloem J."/>
            <person name="Labutti K."/>
            <person name="Salamov A."/>
            <person name="Andreopoulos B."/>
            <person name="Baker S."/>
            <person name="Barry K."/>
            <person name="Bills G."/>
            <person name="Bluhm B."/>
            <person name="Cannon C."/>
            <person name="Castanera R."/>
            <person name="Culley D."/>
            <person name="Daum C."/>
            <person name="Ezra D."/>
            <person name="Gonzalez J."/>
            <person name="Henrissat B."/>
            <person name="Kuo A."/>
            <person name="Liang C."/>
            <person name="Lipzen A."/>
            <person name="Lutzoni F."/>
            <person name="Magnuson J."/>
            <person name="Mondo S."/>
            <person name="Nolan M."/>
            <person name="Ohm R."/>
            <person name="Pangilinan J."/>
            <person name="Park H.-J."/>
            <person name="Ramirez L."/>
            <person name="Alfaro M."/>
            <person name="Sun H."/>
            <person name="Tritt A."/>
            <person name="Yoshinaga Y."/>
            <person name="Zwiers L.-H."/>
            <person name="Turgeon B."/>
            <person name="Goodwin S."/>
            <person name="Spatafora J."/>
            <person name="Crous P."/>
            <person name="Grigoriev I."/>
        </authorList>
    </citation>
    <scope>NUCLEOTIDE SEQUENCE</scope>
    <source>
        <strain evidence="1">CBS 627.86</strain>
    </source>
</reference>
<gene>
    <name evidence="1" type="ORF">BDV96DRAFT_171997</name>
</gene>
<proteinExistence type="predicted"/>
<keyword evidence="2" id="KW-1185">Reference proteome</keyword>
<dbReference type="EMBL" id="ML977332">
    <property type="protein sequence ID" value="KAF2112209.1"/>
    <property type="molecule type" value="Genomic_DNA"/>
</dbReference>
<evidence type="ECO:0000313" key="1">
    <source>
        <dbReference type="EMBL" id="KAF2112209.1"/>
    </source>
</evidence>
<organism evidence="1 2">
    <name type="scientific">Lophiotrema nucula</name>
    <dbReference type="NCBI Taxonomy" id="690887"/>
    <lineage>
        <taxon>Eukaryota</taxon>
        <taxon>Fungi</taxon>
        <taxon>Dikarya</taxon>
        <taxon>Ascomycota</taxon>
        <taxon>Pezizomycotina</taxon>
        <taxon>Dothideomycetes</taxon>
        <taxon>Pleosporomycetidae</taxon>
        <taxon>Pleosporales</taxon>
        <taxon>Lophiotremataceae</taxon>
        <taxon>Lophiotrema</taxon>
    </lineage>
</organism>
<accession>A0A6A5YYD2</accession>
<dbReference type="Proteomes" id="UP000799770">
    <property type="component" value="Unassembled WGS sequence"/>
</dbReference>
<sequence length="180" mass="19628">MQAVSLVVDLNPSGQILVELIQGQWQSETPWRCEGNSDACVLRETALIIRLGATSCGEQSSSKEASLTPEQGHGWLALAVGRPLSRPRCSAGTACKGWLLAGLKPSAGMFIRVLFRRGLVCGGTMYDIHLSSICNASRHHHIFSCLEQHRYVCCRGSISRRCSSAILVNNHSFIRCLESS</sequence>
<dbReference type="AlphaFoldDB" id="A0A6A5YYD2"/>
<evidence type="ECO:0000313" key="2">
    <source>
        <dbReference type="Proteomes" id="UP000799770"/>
    </source>
</evidence>
<name>A0A6A5YYD2_9PLEO</name>